<evidence type="ECO:0000313" key="3">
    <source>
        <dbReference type="EMBL" id="RSN67169.1"/>
    </source>
</evidence>
<dbReference type="InterPro" id="IPR006076">
    <property type="entry name" value="FAD-dep_OxRdtase"/>
</dbReference>
<comment type="caution">
    <text evidence="3">The sequence shown here is derived from an EMBL/GenBank/DDBJ whole genome shotgun (WGS) entry which is preliminary data.</text>
</comment>
<organism evidence="3 4">
    <name type="scientific">Candidatus Korarchaeum cryptofilum</name>
    <dbReference type="NCBI Taxonomy" id="498846"/>
    <lineage>
        <taxon>Archaea</taxon>
        <taxon>Thermoproteota</taxon>
        <taxon>Candidatus Korarchaeia</taxon>
        <taxon>Candidatus Korarchaeales</taxon>
        <taxon>Candidatus Korarchaeaceae</taxon>
        <taxon>Candidatus Korarchaeum</taxon>
    </lineage>
</organism>
<dbReference type="Gene3D" id="3.50.50.60">
    <property type="entry name" value="FAD/NAD(P)-binding domain"/>
    <property type="match status" value="1"/>
</dbReference>
<gene>
    <name evidence="3" type="ORF">D9Q81_09115</name>
</gene>
<dbReference type="InterPro" id="IPR036188">
    <property type="entry name" value="FAD/NAD-bd_sf"/>
</dbReference>
<dbReference type="Proteomes" id="UP000278149">
    <property type="component" value="Unassembled WGS sequence"/>
</dbReference>
<dbReference type="GO" id="GO:0005737">
    <property type="term" value="C:cytoplasm"/>
    <property type="evidence" value="ECO:0007669"/>
    <property type="project" value="TreeGrafter"/>
</dbReference>
<dbReference type="SUPFAM" id="SSF51905">
    <property type="entry name" value="FAD/NAD(P)-binding domain"/>
    <property type="match status" value="1"/>
</dbReference>
<protein>
    <submittedName>
        <fullName evidence="3">FAD-binding oxidoreductase</fullName>
    </submittedName>
</protein>
<dbReference type="PANTHER" id="PTHR13847:SF287">
    <property type="entry name" value="FAD-DEPENDENT OXIDOREDUCTASE DOMAIN-CONTAINING PROTEIN 1"/>
    <property type="match status" value="1"/>
</dbReference>
<sequence>MLEADLLVVGAGIFGLATAYHYLRENPGKSVLIVDRMGDVGQGATAKSAAAFRANLFTSQTNRLLAGSSVDFFLHVQEKEGHDLGIMKVGYLVLRSREQFERVSEVAKMLEKMGAVRIYRREELMEKLKMNYDFSGDEEAELLNIMNVDYGIFGFKCGYMDADKLAYYYRDRIREMGGDFQFNTKVERVIVEPEVKLGIPREPRAWQKVKFSGIETNKGILKAKNLVLAAGGWSHLLLDPLGIDCISKPKKRQIFTVRPRTEEQRALLYNPNFNEEGVLPFTILPTEHYIRADKRDGTLWFALSDEMRPYSTDDEPEESFYYDNIYPIVVKYFPQLEGARVDNMWAGLYMINSVDHNPVVFRRANMVVATGDSGSGIMKGDAIGRISAALVQGKKEAELFGGEKIPTDRLEVVGRSLEPENFVF</sequence>
<feature type="domain" description="FAD dependent oxidoreductase" evidence="2">
    <location>
        <begin position="5"/>
        <end position="390"/>
    </location>
</feature>
<reference evidence="3 4" key="1">
    <citation type="submission" date="2018-10" db="EMBL/GenBank/DDBJ databases">
        <title>Co-occurring genomic capacity for anaerobic methane metabolism and dissimilatory sulfite reduction discovered in the Korarchaeota.</title>
        <authorList>
            <person name="Mckay L.J."/>
            <person name="Dlakic M."/>
            <person name="Fields M.W."/>
            <person name="Delmont T.O."/>
            <person name="Eren A.M."/>
            <person name="Jay Z.J."/>
            <person name="Klingelsmith K.B."/>
            <person name="Rusch D.B."/>
            <person name="Inskeep W.P."/>
        </authorList>
    </citation>
    <scope>NUCLEOTIDE SEQUENCE [LARGE SCALE GENOMIC DNA]</scope>
    <source>
        <strain evidence="3 4">WS</strain>
    </source>
</reference>
<evidence type="ECO:0000256" key="1">
    <source>
        <dbReference type="ARBA" id="ARBA00023002"/>
    </source>
</evidence>
<dbReference type="EMBL" id="RCOR01000049">
    <property type="protein sequence ID" value="RSN67169.1"/>
    <property type="molecule type" value="Genomic_DNA"/>
</dbReference>
<dbReference type="AlphaFoldDB" id="A0A3R9QXJ0"/>
<dbReference type="Gene3D" id="3.30.9.10">
    <property type="entry name" value="D-Amino Acid Oxidase, subunit A, domain 2"/>
    <property type="match status" value="1"/>
</dbReference>
<name>A0A3R9QXJ0_9CREN</name>
<dbReference type="GO" id="GO:0016491">
    <property type="term" value="F:oxidoreductase activity"/>
    <property type="evidence" value="ECO:0007669"/>
    <property type="project" value="UniProtKB-KW"/>
</dbReference>
<evidence type="ECO:0000313" key="4">
    <source>
        <dbReference type="Proteomes" id="UP000278149"/>
    </source>
</evidence>
<dbReference type="Pfam" id="PF01266">
    <property type="entry name" value="DAO"/>
    <property type="match status" value="1"/>
</dbReference>
<dbReference type="PANTHER" id="PTHR13847">
    <property type="entry name" value="SARCOSINE DEHYDROGENASE-RELATED"/>
    <property type="match status" value="1"/>
</dbReference>
<evidence type="ECO:0000259" key="2">
    <source>
        <dbReference type="Pfam" id="PF01266"/>
    </source>
</evidence>
<accession>A0A3R9QXJ0</accession>
<keyword evidence="1" id="KW-0560">Oxidoreductase</keyword>
<proteinExistence type="predicted"/>